<keyword evidence="3" id="KW-1185">Reference proteome</keyword>
<dbReference type="Proteomes" id="UP000694413">
    <property type="component" value="Unassembled WGS sequence"/>
</dbReference>
<evidence type="ECO:0000313" key="3">
    <source>
        <dbReference type="Proteomes" id="UP000694413"/>
    </source>
</evidence>
<keyword evidence="1" id="KW-0732">Signal</keyword>
<feature type="chain" id="PRO_5034439744" evidence="1">
    <location>
        <begin position="20"/>
        <end position="590"/>
    </location>
</feature>
<dbReference type="Ensembl" id="ENSZALT00000000156.1">
    <property type="protein sequence ID" value="ENSZALP00000000100.1"/>
    <property type="gene ID" value="ENSZALG00000000119.1"/>
</dbReference>
<reference evidence="2" key="2">
    <citation type="submission" date="2025-09" db="UniProtKB">
        <authorList>
            <consortium name="Ensembl"/>
        </authorList>
    </citation>
    <scope>IDENTIFICATION</scope>
</reference>
<organism evidence="2 3">
    <name type="scientific">Zonotrichia albicollis</name>
    <name type="common">White-throated sparrow</name>
    <name type="synonym">Fringilla albicollis</name>
    <dbReference type="NCBI Taxonomy" id="44394"/>
    <lineage>
        <taxon>Eukaryota</taxon>
        <taxon>Metazoa</taxon>
        <taxon>Chordata</taxon>
        <taxon>Craniata</taxon>
        <taxon>Vertebrata</taxon>
        <taxon>Euteleostomi</taxon>
        <taxon>Archelosauria</taxon>
        <taxon>Archosauria</taxon>
        <taxon>Dinosauria</taxon>
        <taxon>Saurischia</taxon>
        <taxon>Theropoda</taxon>
        <taxon>Coelurosauria</taxon>
        <taxon>Aves</taxon>
        <taxon>Neognathae</taxon>
        <taxon>Neoaves</taxon>
        <taxon>Telluraves</taxon>
        <taxon>Australaves</taxon>
        <taxon>Passeriformes</taxon>
        <taxon>Passerellidae</taxon>
        <taxon>Zonotrichia</taxon>
    </lineage>
</organism>
<dbReference type="AlphaFoldDB" id="A0A8D2M0Y0"/>
<accession>A0A8D2M0Y0</accession>
<sequence>MSILRSGVAHILVCRIVLCVIITEVLELESTFIQSNAEWPWSQAFNQYTGSMGEPSEVKDLNLSTVVIHGDQVYEKQEWQEQKLWTLQGIRGEEIKVGCRMINGTAYEKPNEIGVSTSPGVYEHQEICNSLNESDCWCNFTLIQPVEITCLWAQEDIGLSFKFKIDTTPFTTAGPYTAHSKTQIVQTQPKLEPEVYGIGPYGVKNVSEQQLLFNPKWSLKRVELIMQINISKIQPACSSFLKTSFEGWTTWLQKQAYLRSRMRKDLTGILGTGLGVLNGIDSEILMNKLATAAGSLTKLRQPLQSSLLALGTSQWQISNALSKWKALSTVQDNVSLAFSCIQAQLWVQATAALIIRKGSEGNFPAEIRKIVWDNAIDFERKFQSWWTMVNFTYDPVSNVVTAFVLTIRNATVYVIHPIIALGLNHEKTILYPSEHRVWARKMNGKWQTVNIESCITREQMGFICESNTINAQDVCLDTEQSICHFEVHSVTDQKTVLVYTGKGCVCLRTACDAVKIDSNDVVLSSRNHSNFCICNFVKIIGCDFSYLAPVTSHQMIQANYTMYHRLPPTPIGMNLTLVKQLIKHQGLLES</sequence>
<name>A0A8D2M0Y0_ZONAL</name>
<evidence type="ECO:0000256" key="1">
    <source>
        <dbReference type="SAM" id="SignalP"/>
    </source>
</evidence>
<reference evidence="2" key="1">
    <citation type="submission" date="2025-08" db="UniProtKB">
        <authorList>
            <consortium name="Ensembl"/>
        </authorList>
    </citation>
    <scope>IDENTIFICATION</scope>
</reference>
<feature type="signal peptide" evidence="1">
    <location>
        <begin position="1"/>
        <end position="19"/>
    </location>
</feature>
<evidence type="ECO:0000313" key="2">
    <source>
        <dbReference type="Ensembl" id="ENSZALP00000000100.1"/>
    </source>
</evidence>
<proteinExistence type="predicted"/>
<protein>
    <submittedName>
        <fullName evidence="2">Uncharacterized protein</fullName>
    </submittedName>
</protein>